<dbReference type="InterPro" id="IPR003594">
    <property type="entry name" value="HATPase_dom"/>
</dbReference>
<dbReference type="Gene3D" id="3.30.450.20">
    <property type="entry name" value="PAS domain"/>
    <property type="match status" value="1"/>
</dbReference>
<organism evidence="15 16">
    <name type="scientific">candidate division WWE3 bacterium RBG_16_37_10</name>
    <dbReference type="NCBI Taxonomy" id="1802610"/>
    <lineage>
        <taxon>Bacteria</taxon>
        <taxon>Katanobacteria</taxon>
    </lineage>
</organism>
<dbReference type="SUPFAM" id="SSF55785">
    <property type="entry name" value="PYP-like sensor domain (PAS domain)"/>
    <property type="match status" value="1"/>
</dbReference>
<sequence>MIKLPNQYLLYVFILLVVFLVALVIINIFRGKKLKKLSNELLSNKRQLNSKLFELEVINNLAQKGYSINVKEVLDTFINRLDNQNHLKYCVASYILLENGKAIFRAHLKEGVSKEYINDIKNKMIDSIKLVSQEAMTARSLEENLTGASVNNISKLSAVSYFNVPLAVSNEYFGVLTLSGSSFKSFGDEDIKLVYEIFNNAMKAITNLGDLIGHEKGKLQVMVDSMYDGVIMIDKNFRVLVVNPASYKLMGMEQNLNLNIFDVFDYFSGTFSLEEKLAKVFATGKIESVSELKIGDKYYEIVVIPVKANEEIIGGGILIHDQSEEMELRKLRQDFTAMMVHELRSPLTVIKGTSDLLIKEYKNLNSDQVNTFIIQIKDSAIALLGIVNELLDESKIKAGKIELFKKQGDINQLINDEFNYYYNLARDKGINFSFDLDLSIQKFYFDEQKIKQVLNNLLSNAIKFTEPGGEIVIVSKNYSSYIGISVNDSGKGVPDDVKELLFQKFVQARESDKSNEQGTGLGLVICKGIVEAHGGRIWIEDNVPKGAKFIFTIPTV</sequence>
<keyword evidence="4" id="KW-1003">Cell membrane</keyword>
<dbReference type="PANTHER" id="PTHR43711:SF31">
    <property type="entry name" value="HISTIDINE KINASE"/>
    <property type="match status" value="1"/>
</dbReference>
<dbReference type="InterPro" id="IPR004358">
    <property type="entry name" value="Sig_transdc_His_kin-like_C"/>
</dbReference>
<evidence type="ECO:0000256" key="9">
    <source>
        <dbReference type="ARBA" id="ARBA00022840"/>
    </source>
</evidence>
<evidence type="ECO:0000256" key="10">
    <source>
        <dbReference type="ARBA" id="ARBA00023012"/>
    </source>
</evidence>
<evidence type="ECO:0000313" key="15">
    <source>
        <dbReference type="EMBL" id="OGC48153.1"/>
    </source>
</evidence>
<keyword evidence="12" id="KW-0812">Transmembrane</keyword>
<evidence type="ECO:0000256" key="6">
    <source>
        <dbReference type="ARBA" id="ARBA00022679"/>
    </source>
</evidence>
<evidence type="ECO:0000256" key="5">
    <source>
        <dbReference type="ARBA" id="ARBA00022553"/>
    </source>
</evidence>
<dbReference type="InterPro" id="IPR036097">
    <property type="entry name" value="HisK_dim/P_sf"/>
</dbReference>
<dbReference type="EC" id="2.7.13.3" evidence="3"/>
<evidence type="ECO:0000256" key="1">
    <source>
        <dbReference type="ARBA" id="ARBA00000085"/>
    </source>
</evidence>
<evidence type="ECO:0000256" key="2">
    <source>
        <dbReference type="ARBA" id="ARBA00004236"/>
    </source>
</evidence>
<dbReference type="SUPFAM" id="SSF47384">
    <property type="entry name" value="Homodimeric domain of signal transducing histidine kinase"/>
    <property type="match status" value="1"/>
</dbReference>
<dbReference type="InterPro" id="IPR029016">
    <property type="entry name" value="GAF-like_dom_sf"/>
</dbReference>
<dbReference type="Pfam" id="PF02518">
    <property type="entry name" value="HATPase_c"/>
    <property type="match status" value="1"/>
</dbReference>
<evidence type="ECO:0000256" key="4">
    <source>
        <dbReference type="ARBA" id="ARBA00022475"/>
    </source>
</evidence>
<dbReference type="AlphaFoldDB" id="A0A1F4UVC9"/>
<keyword evidence="7" id="KW-0547">Nucleotide-binding</keyword>
<evidence type="ECO:0000256" key="8">
    <source>
        <dbReference type="ARBA" id="ARBA00022777"/>
    </source>
</evidence>
<proteinExistence type="predicted"/>
<dbReference type="GO" id="GO:0005524">
    <property type="term" value="F:ATP binding"/>
    <property type="evidence" value="ECO:0007669"/>
    <property type="project" value="UniProtKB-KW"/>
</dbReference>
<accession>A0A1F4UVC9</accession>
<keyword evidence="6" id="KW-0808">Transferase</keyword>
<dbReference type="EMBL" id="MEUT01000074">
    <property type="protein sequence ID" value="OGC48153.1"/>
    <property type="molecule type" value="Genomic_DNA"/>
</dbReference>
<feature type="domain" description="Histidine kinase" evidence="13">
    <location>
        <begin position="338"/>
        <end position="556"/>
    </location>
</feature>
<evidence type="ECO:0000259" key="14">
    <source>
        <dbReference type="PROSITE" id="PS50112"/>
    </source>
</evidence>
<feature type="domain" description="PAS" evidence="14">
    <location>
        <begin position="215"/>
        <end position="255"/>
    </location>
</feature>
<dbReference type="SUPFAM" id="SSF55781">
    <property type="entry name" value="GAF domain-like"/>
    <property type="match status" value="1"/>
</dbReference>
<evidence type="ECO:0000256" key="7">
    <source>
        <dbReference type="ARBA" id="ARBA00022741"/>
    </source>
</evidence>
<dbReference type="Gene3D" id="1.10.287.130">
    <property type="match status" value="1"/>
</dbReference>
<dbReference type="InterPro" id="IPR036890">
    <property type="entry name" value="HATPase_C_sf"/>
</dbReference>
<dbReference type="PANTHER" id="PTHR43711">
    <property type="entry name" value="TWO-COMPONENT HISTIDINE KINASE"/>
    <property type="match status" value="1"/>
</dbReference>
<keyword evidence="8" id="KW-0418">Kinase</keyword>
<dbReference type="InterPro" id="IPR035965">
    <property type="entry name" value="PAS-like_dom_sf"/>
</dbReference>
<evidence type="ECO:0000256" key="3">
    <source>
        <dbReference type="ARBA" id="ARBA00012438"/>
    </source>
</evidence>
<dbReference type="InterPro" id="IPR003661">
    <property type="entry name" value="HisK_dim/P_dom"/>
</dbReference>
<dbReference type="InterPro" id="IPR005467">
    <property type="entry name" value="His_kinase_dom"/>
</dbReference>
<dbReference type="Gene3D" id="3.30.450.40">
    <property type="match status" value="1"/>
</dbReference>
<dbReference type="GO" id="GO:0005886">
    <property type="term" value="C:plasma membrane"/>
    <property type="evidence" value="ECO:0007669"/>
    <property type="project" value="UniProtKB-SubCell"/>
</dbReference>
<dbReference type="SMART" id="SM00091">
    <property type="entry name" value="PAS"/>
    <property type="match status" value="1"/>
</dbReference>
<dbReference type="Proteomes" id="UP000177371">
    <property type="component" value="Unassembled WGS sequence"/>
</dbReference>
<dbReference type="Pfam" id="PF13188">
    <property type="entry name" value="PAS_8"/>
    <property type="match status" value="1"/>
</dbReference>
<dbReference type="CDD" id="cd00082">
    <property type="entry name" value="HisKA"/>
    <property type="match status" value="1"/>
</dbReference>
<dbReference type="PROSITE" id="PS50109">
    <property type="entry name" value="HIS_KIN"/>
    <property type="match status" value="1"/>
</dbReference>
<comment type="caution">
    <text evidence="15">The sequence shown here is derived from an EMBL/GenBank/DDBJ whole genome shotgun (WGS) entry which is preliminary data.</text>
</comment>
<dbReference type="GO" id="GO:0000155">
    <property type="term" value="F:phosphorelay sensor kinase activity"/>
    <property type="evidence" value="ECO:0007669"/>
    <property type="project" value="InterPro"/>
</dbReference>
<keyword evidence="5" id="KW-0597">Phosphoprotein</keyword>
<dbReference type="Gene3D" id="3.30.565.10">
    <property type="entry name" value="Histidine kinase-like ATPase, C-terminal domain"/>
    <property type="match status" value="1"/>
</dbReference>
<comment type="catalytic activity">
    <reaction evidence="1">
        <text>ATP + protein L-histidine = ADP + protein N-phospho-L-histidine.</text>
        <dbReference type="EC" id="2.7.13.3"/>
    </reaction>
</comment>
<evidence type="ECO:0000259" key="13">
    <source>
        <dbReference type="PROSITE" id="PS50109"/>
    </source>
</evidence>
<keyword evidence="11 12" id="KW-0472">Membrane</keyword>
<comment type="subcellular location">
    <subcellularLocation>
        <location evidence="2">Cell membrane</location>
    </subcellularLocation>
</comment>
<dbReference type="STRING" id="1802610.A2W32_01615"/>
<dbReference type="SUPFAM" id="SSF55874">
    <property type="entry name" value="ATPase domain of HSP90 chaperone/DNA topoisomerase II/histidine kinase"/>
    <property type="match status" value="1"/>
</dbReference>
<dbReference type="PROSITE" id="PS50112">
    <property type="entry name" value="PAS"/>
    <property type="match status" value="1"/>
</dbReference>
<dbReference type="InterPro" id="IPR000014">
    <property type="entry name" value="PAS"/>
</dbReference>
<evidence type="ECO:0000256" key="11">
    <source>
        <dbReference type="ARBA" id="ARBA00023136"/>
    </source>
</evidence>
<dbReference type="SMART" id="SM00387">
    <property type="entry name" value="HATPase_c"/>
    <property type="match status" value="1"/>
</dbReference>
<keyword evidence="9" id="KW-0067">ATP-binding</keyword>
<dbReference type="FunFam" id="3.30.565.10:FF:000023">
    <property type="entry name" value="PAS domain-containing sensor histidine kinase"/>
    <property type="match status" value="1"/>
</dbReference>
<gene>
    <name evidence="15" type="ORF">A2W32_01615</name>
</gene>
<keyword evidence="10" id="KW-0902">Two-component regulatory system</keyword>
<evidence type="ECO:0000256" key="12">
    <source>
        <dbReference type="SAM" id="Phobius"/>
    </source>
</evidence>
<reference evidence="15 16" key="1">
    <citation type="journal article" date="2016" name="Nat. Commun.">
        <title>Thousands of microbial genomes shed light on interconnected biogeochemical processes in an aquifer system.</title>
        <authorList>
            <person name="Anantharaman K."/>
            <person name="Brown C.T."/>
            <person name="Hug L.A."/>
            <person name="Sharon I."/>
            <person name="Castelle C.J."/>
            <person name="Probst A.J."/>
            <person name="Thomas B.C."/>
            <person name="Singh A."/>
            <person name="Wilkins M.J."/>
            <person name="Karaoz U."/>
            <person name="Brodie E.L."/>
            <person name="Williams K.H."/>
            <person name="Hubbard S.S."/>
            <person name="Banfield J.F."/>
        </authorList>
    </citation>
    <scope>NUCLEOTIDE SEQUENCE [LARGE SCALE GENOMIC DNA]</scope>
</reference>
<dbReference type="Pfam" id="PF00512">
    <property type="entry name" value="HisKA"/>
    <property type="match status" value="1"/>
</dbReference>
<feature type="transmembrane region" description="Helical" evidence="12">
    <location>
        <begin position="6"/>
        <end position="29"/>
    </location>
</feature>
<dbReference type="InterPro" id="IPR050736">
    <property type="entry name" value="Sensor_HK_Regulatory"/>
</dbReference>
<dbReference type="SMART" id="SM00388">
    <property type="entry name" value="HisKA"/>
    <property type="match status" value="1"/>
</dbReference>
<evidence type="ECO:0000313" key="16">
    <source>
        <dbReference type="Proteomes" id="UP000177371"/>
    </source>
</evidence>
<protein>
    <recommendedName>
        <fullName evidence="3">histidine kinase</fullName>
        <ecNumber evidence="3">2.7.13.3</ecNumber>
    </recommendedName>
</protein>
<name>A0A1F4UVC9_UNCKA</name>
<dbReference type="PRINTS" id="PR00344">
    <property type="entry name" value="BCTRLSENSOR"/>
</dbReference>
<keyword evidence="12" id="KW-1133">Transmembrane helix</keyword>